<feature type="region of interest" description="Disordered" evidence="1">
    <location>
        <begin position="169"/>
        <end position="263"/>
    </location>
</feature>
<name>A0A7M5V1C5_9CNID</name>
<evidence type="ECO:0000313" key="2">
    <source>
        <dbReference type="EnsemblMetazoa" id="CLYHEMP001800.1"/>
    </source>
</evidence>
<evidence type="ECO:0000256" key="1">
    <source>
        <dbReference type="SAM" id="MobiDB-lite"/>
    </source>
</evidence>
<dbReference type="Proteomes" id="UP000594262">
    <property type="component" value="Unplaced"/>
</dbReference>
<dbReference type="GeneID" id="136801680"/>
<protein>
    <submittedName>
        <fullName evidence="2">Uncharacterized protein</fullName>
    </submittedName>
</protein>
<sequence>MIINNPVKIDRKCLQNPPALQNQISLNHDSGNSQCFTKIIRKLPKHSKSKPLRNIDSIDPGLRDEMIRPMKRKCLLQDQVFDQKTGIDNNCSQSKRHRNENYVTEIVEADVEITTEKTVNRPENATAILERGEKFTTESLTHATEGIISTNIKHSNAECMVANETIQSSDQRLFSSRKDKQRKRRSIHRRQKSGNKENVAPKIHLAKRTPIKRRSSTRYPDSDNHLDSSKKRNFVDLHDECPRPIKINNKTRRKSSSKSTFEREPSTFEEFVQDVHDISTVTKMFIRKAPEFEQELKIICMAVLIDFSGPIKKLRSL</sequence>
<feature type="compositionally biased region" description="Basic and acidic residues" evidence="1">
    <location>
        <begin position="220"/>
        <end position="243"/>
    </location>
</feature>
<dbReference type="RefSeq" id="XP_066914427.1">
    <property type="nucleotide sequence ID" value="XM_067058326.1"/>
</dbReference>
<evidence type="ECO:0000313" key="3">
    <source>
        <dbReference type="Proteomes" id="UP000594262"/>
    </source>
</evidence>
<dbReference type="EnsemblMetazoa" id="CLYHEMT001800.1">
    <property type="protein sequence ID" value="CLYHEMP001800.1"/>
    <property type="gene ID" value="CLYHEMG001800"/>
</dbReference>
<feature type="compositionally biased region" description="Basic residues" evidence="1">
    <location>
        <begin position="204"/>
        <end position="216"/>
    </location>
</feature>
<reference evidence="2" key="1">
    <citation type="submission" date="2021-01" db="UniProtKB">
        <authorList>
            <consortium name="EnsemblMetazoa"/>
        </authorList>
    </citation>
    <scope>IDENTIFICATION</scope>
</reference>
<dbReference type="RefSeq" id="XP_066914428.1">
    <property type="nucleotide sequence ID" value="XM_067058327.1"/>
</dbReference>
<organism evidence="2 3">
    <name type="scientific">Clytia hemisphaerica</name>
    <dbReference type="NCBI Taxonomy" id="252671"/>
    <lineage>
        <taxon>Eukaryota</taxon>
        <taxon>Metazoa</taxon>
        <taxon>Cnidaria</taxon>
        <taxon>Hydrozoa</taxon>
        <taxon>Hydroidolina</taxon>
        <taxon>Leptothecata</taxon>
        <taxon>Obeliida</taxon>
        <taxon>Clytiidae</taxon>
        <taxon>Clytia</taxon>
    </lineage>
</organism>
<dbReference type="EnsemblMetazoa" id="CLYHEMT001800.2">
    <property type="protein sequence ID" value="CLYHEMP001800.2"/>
    <property type="gene ID" value="CLYHEMG001800"/>
</dbReference>
<dbReference type="AlphaFoldDB" id="A0A7M5V1C5"/>
<feature type="compositionally biased region" description="Basic residues" evidence="1">
    <location>
        <begin position="179"/>
        <end position="193"/>
    </location>
</feature>
<accession>A0A7M5V1C5</accession>
<keyword evidence="3" id="KW-1185">Reference proteome</keyword>
<proteinExistence type="predicted"/>